<protein>
    <submittedName>
        <fullName evidence="1">SDR family oxidoreductase</fullName>
    </submittedName>
</protein>
<organism evidence="1 2">
    <name type="scientific">Asaia lannensis NBRC 102526</name>
    <dbReference type="NCBI Taxonomy" id="1307926"/>
    <lineage>
        <taxon>Bacteria</taxon>
        <taxon>Pseudomonadati</taxon>
        <taxon>Pseudomonadota</taxon>
        <taxon>Alphaproteobacteria</taxon>
        <taxon>Acetobacterales</taxon>
        <taxon>Acetobacteraceae</taxon>
        <taxon>Asaia</taxon>
    </lineage>
</organism>
<dbReference type="CDD" id="cd05262">
    <property type="entry name" value="SDR_a7"/>
    <property type="match status" value="1"/>
</dbReference>
<gene>
    <name evidence="1" type="ORF">NF685_13010</name>
</gene>
<dbReference type="SUPFAM" id="SSF51735">
    <property type="entry name" value="NAD(P)-binding Rossmann-fold domains"/>
    <property type="match status" value="1"/>
</dbReference>
<comment type="caution">
    <text evidence="1">The sequence shown here is derived from an EMBL/GenBank/DDBJ whole genome shotgun (WGS) entry which is preliminary data.</text>
</comment>
<keyword evidence="2" id="KW-1185">Reference proteome</keyword>
<proteinExistence type="predicted"/>
<evidence type="ECO:0000313" key="1">
    <source>
        <dbReference type="EMBL" id="MCO6160953.1"/>
    </source>
</evidence>
<dbReference type="EMBL" id="JAMXQU010000012">
    <property type="protein sequence ID" value="MCO6160953.1"/>
    <property type="molecule type" value="Genomic_DNA"/>
</dbReference>
<dbReference type="InterPro" id="IPR036291">
    <property type="entry name" value="NAD(P)-bd_dom_sf"/>
</dbReference>
<dbReference type="Gene3D" id="3.40.50.720">
    <property type="entry name" value="NAD(P)-binding Rossmann-like Domain"/>
    <property type="match status" value="1"/>
</dbReference>
<dbReference type="Proteomes" id="UP001523401">
    <property type="component" value="Unassembled WGS sequence"/>
</dbReference>
<accession>A0ABT1CJA5</accession>
<reference evidence="1 2" key="1">
    <citation type="submission" date="2022-06" db="EMBL/GenBank/DDBJ databases">
        <title>Whole-genome of Asaia lannensis strain LMG 27011T.</title>
        <authorList>
            <person name="Sombolestani A."/>
        </authorList>
    </citation>
    <scope>NUCLEOTIDE SEQUENCE [LARGE SCALE GENOMIC DNA]</scope>
    <source>
        <strain evidence="1 2">NBRC 102526</strain>
    </source>
</reference>
<name>A0ABT1CJA5_9PROT</name>
<dbReference type="PANTHER" id="PTHR48079:SF9">
    <property type="entry name" value="PUTATIVE-RELATED"/>
    <property type="match status" value="1"/>
</dbReference>
<sequence length="280" mass="30217">MDELIGAGHQVVGLTRSLEGAKRLEAAGAVAHRGDIEDIAHLQRGADECEGVIHTAFDHDFSNYVANCKKDERAIKALGAALSGSDRPLVVTSTTLFGERTPGSIADEDVFNDMHGNPRVISECAIRDLAEKGVNVSAVRLAQIHDRWKQGLITFLVAFARESGCSAYIAGSDNKWCAAHLDDTVRLYRHALDHAVAGARYHAVAEEGVMLQSIAEALGQTLGLPVCALDEQQAAAHFGWLNPFVAKNMMASSDKTRERLNWKPIKSGLLDDLAHLTLGT</sequence>
<dbReference type="InterPro" id="IPR051783">
    <property type="entry name" value="NAD(P)-dependent_oxidoreduct"/>
</dbReference>
<dbReference type="PANTHER" id="PTHR48079">
    <property type="entry name" value="PROTEIN YEEZ"/>
    <property type="match status" value="1"/>
</dbReference>
<evidence type="ECO:0000313" key="2">
    <source>
        <dbReference type="Proteomes" id="UP001523401"/>
    </source>
</evidence>